<evidence type="ECO:0000259" key="7">
    <source>
        <dbReference type="PROSITE" id="PS50234"/>
    </source>
</evidence>
<dbReference type="Pfam" id="PF21426">
    <property type="entry name" value="GBS104-like_Ig"/>
    <property type="match status" value="1"/>
</dbReference>
<feature type="signal peptide" evidence="6">
    <location>
        <begin position="1"/>
        <end position="32"/>
    </location>
</feature>
<dbReference type="Gene3D" id="2.60.40.2110">
    <property type="match status" value="1"/>
</dbReference>
<dbReference type="PATRIC" id="fig|1423772.3.peg.1343"/>
<dbReference type="Gene3D" id="2.60.40.1140">
    <property type="entry name" value="Collagen-binding surface protein Cna, B-type domain"/>
    <property type="match status" value="1"/>
</dbReference>
<gene>
    <name evidence="8" type="ORF">FC48_GL001254</name>
</gene>
<evidence type="ECO:0000256" key="4">
    <source>
        <dbReference type="SAM" id="MobiDB-lite"/>
    </source>
</evidence>
<dbReference type="InterPro" id="IPR041033">
    <property type="entry name" value="SpaA_PFL_dom_1"/>
</dbReference>
<evidence type="ECO:0000256" key="6">
    <source>
        <dbReference type="SAM" id="SignalP"/>
    </source>
</evidence>
<feature type="region of interest" description="Disordered" evidence="4">
    <location>
        <begin position="277"/>
        <end position="297"/>
    </location>
</feature>
<dbReference type="SMART" id="SM00327">
    <property type="entry name" value="VWA"/>
    <property type="match status" value="1"/>
</dbReference>
<dbReference type="PANTHER" id="PTHR36108:SF13">
    <property type="entry name" value="COLOSSIN-B-RELATED"/>
    <property type="match status" value="1"/>
</dbReference>
<evidence type="ECO:0000313" key="9">
    <source>
        <dbReference type="Proteomes" id="UP000051612"/>
    </source>
</evidence>
<dbReference type="PROSITE" id="PS50234">
    <property type="entry name" value="VWFA"/>
    <property type="match status" value="1"/>
</dbReference>
<comment type="similarity">
    <text evidence="1">Belongs to the serine-aspartate repeat-containing protein (SDr) family.</text>
</comment>
<keyword evidence="5" id="KW-0472">Membrane</keyword>
<dbReference type="Proteomes" id="UP000051612">
    <property type="component" value="Unassembled WGS sequence"/>
</dbReference>
<keyword evidence="2" id="KW-0964">Secreted</keyword>
<feature type="compositionally biased region" description="Basic and acidic residues" evidence="4">
    <location>
        <begin position="277"/>
        <end position="292"/>
    </location>
</feature>
<keyword evidence="5" id="KW-0812">Transmembrane</keyword>
<feature type="domain" description="VWFA" evidence="7">
    <location>
        <begin position="134"/>
        <end position="366"/>
    </location>
</feature>
<dbReference type="Pfam" id="PF17802">
    <property type="entry name" value="SpaA"/>
    <property type="match status" value="4"/>
</dbReference>
<feature type="transmembrane region" description="Helical" evidence="5">
    <location>
        <begin position="1062"/>
        <end position="1084"/>
    </location>
</feature>
<dbReference type="Gene3D" id="3.40.50.410">
    <property type="entry name" value="von Willebrand factor, type A domain"/>
    <property type="match status" value="1"/>
</dbReference>
<evidence type="ECO:0000256" key="2">
    <source>
        <dbReference type="ARBA" id="ARBA00022525"/>
    </source>
</evidence>
<name>A0A0R2AYM1_9LACO</name>
<organism evidence="8 9">
    <name type="scientific">Ligilactobacillus murinus DSM 20452 = NBRC 14221</name>
    <dbReference type="NCBI Taxonomy" id="1423772"/>
    <lineage>
        <taxon>Bacteria</taxon>
        <taxon>Bacillati</taxon>
        <taxon>Bacillota</taxon>
        <taxon>Bacilli</taxon>
        <taxon>Lactobacillales</taxon>
        <taxon>Lactobacillaceae</taxon>
        <taxon>Ligilactobacillus</taxon>
    </lineage>
</organism>
<protein>
    <recommendedName>
        <fullName evidence="7">VWFA domain-containing protein</fullName>
    </recommendedName>
</protein>
<keyword evidence="3 6" id="KW-0732">Signal</keyword>
<proteinExistence type="inferred from homology"/>
<comment type="caution">
    <text evidence="8">The sequence shown here is derived from an EMBL/GenBank/DDBJ whole genome shotgun (WGS) entry which is preliminary data.</text>
</comment>
<dbReference type="PANTHER" id="PTHR36108">
    <property type="entry name" value="COLOSSIN-B-RELATED"/>
    <property type="match status" value="1"/>
</dbReference>
<dbReference type="InterPro" id="IPR002035">
    <property type="entry name" value="VWF_A"/>
</dbReference>
<evidence type="ECO:0000256" key="1">
    <source>
        <dbReference type="ARBA" id="ARBA00007257"/>
    </source>
</evidence>
<dbReference type="EMBL" id="AYYN01000155">
    <property type="protein sequence ID" value="KRM71861.1"/>
    <property type="molecule type" value="Genomic_DNA"/>
</dbReference>
<accession>A0A0R2AYM1</accession>
<evidence type="ECO:0000313" key="8">
    <source>
        <dbReference type="EMBL" id="KRM71861.1"/>
    </source>
</evidence>
<dbReference type="InterPro" id="IPR049319">
    <property type="entry name" value="GBS104-like_Ig"/>
</dbReference>
<reference evidence="8 9" key="1">
    <citation type="journal article" date="2015" name="Genome Announc.">
        <title>Expanding the biotechnology potential of lactobacilli through comparative genomics of 213 strains and associated genera.</title>
        <authorList>
            <person name="Sun Z."/>
            <person name="Harris H.M."/>
            <person name="McCann A."/>
            <person name="Guo C."/>
            <person name="Argimon S."/>
            <person name="Zhang W."/>
            <person name="Yang X."/>
            <person name="Jeffery I.B."/>
            <person name="Cooney J.C."/>
            <person name="Kagawa T.F."/>
            <person name="Liu W."/>
            <person name="Song Y."/>
            <person name="Salvetti E."/>
            <person name="Wrobel A."/>
            <person name="Rasinkangas P."/>
            <person name="Parkhill J."/>
            <person name="Rea M.C."/>
            <person name="O'Sullivan O."/>
            <person name="Ritari J."/>
            <person name="Douillard F.P."/>
            <person name="Paul Ross R."/>
            <person name="Yang R."/>
            <person name="Briner A.E."/>
            <person name="Felis G.E."/>
            <person name="de Vos W.M."/>
            <person name="Barrangou R."/>
            <person name="Klaenhammer T.R."/>
            <person name="Caufield P.W."/>
            <person name="Cui Y."/>
            <person name="Zhang H."/>
            <person name="O'Toole P.W."/>
        </authorList>
    </citation>
    <scope>NUCLEOTIDE SEQUENCE [LARGE SCALE GENOMIC DNA]</scope>
    <source>
        <strain evidence="8 9">DSM 20452</strain>
    </source>
</reference>
<evidence type="ECO:0000256" key="5">
    <source>
        <dbReference type="SAM" id="Phobius"/>
    </source>
</evidence>
<sequence>MKKMKTKLVRKVCALLLSLCLLFSLLGQSVQAYGDNIRPGYITDDTGTYPAASWKPTGQENVINHQGGSISGWDDNTSWSGEPSDTTNSYIKHGDANDPDFMLRKFARETTTPGTFDVFLNVRGNSVRQEKTVDVVFVVDTSGSMKDHSRLGYAKKEISDFINDISSSGLGNNVRAGLVSYSSRSTEWVKLDKVANNGSNIRQKVNDLSASGGTFTQAGLHVAYEMLQGSASDEKMIILLTDGRPTYSYRVERAIQENGTLYGTDFTYNPRYVEGRGSDENISKPYDVRDKNNQNQSHEIRTTWPATLGEARNIKNNSDISIRALGISIDSKYEANMRLLSSPGHYEAVTSAAGIQAYLNKQTDNVISSFSTVKNGEVTIPLGEQYEYVALGEETVTSVGSKEVDTYNIRVSGGNGVPLVWSGLELGKDQEVQLHYQVRLKTGTADFVPNKWYPMSGETVLTAEEISGAKFGIPSGKAPGMTIDVTKEWKTFSQTELPENISFKVIREVAGNDEWQNAGGVLTAGDEWQRTFDKLTLADGQEVALAKYNKLGVDYNYQVSEETAVEGFNTKIEHLGENKWRILNTELGLQVEKRASPSDTKLDGAEFKLVKYSDEFVTEDPSFNEKLVANSKDIMSGLKNGHYALIETKAPTGYQAEPNALKFSIKDGKFFDEANNEITATNLESGQDGFYLNLSNDSAYILTGVKYNTLKPFELNLTKTDTKGKQLSGAEFELVNAKGEQIKFEYANDAKTKLKFSGLTPGEYTLTETKAPADHKLLTTPLKFTITEAGKVEFESEPKDVKVELTSGAKQNTIDFRIENTPLKTGSISVEKYATNGEALADAKFKLIRYTDAWQTQDGSFEKTIVANSENVLTELKSGHYGLQEISAPTGYQLDDSVIKFKWEDEKWFDENGEEITVAKTGKLNQLYLDQNNAEKLIISRANRLKDTDLTIKKVNALTQKTLAGAEFELTDETGQRYDITTTEDGIFTVTNLRPGVYVLKEVKAPAGYVKLSDEIEFTITEDGKLNGKGKIELTTTGHNLIELKVNNFPAGILPETGGPGVWLYVLIGSILAGLAFVAGRFVIKKRGV</sequence>
<dbReference type="InterPro" id="IPR036465">
    <property type="entry name" value="vWFA_dom_sf"/>
</dbReference>
<dbReference type="CDD" id="cd00198">
    <property type="entry name" value="vWFA"/>
    <property type="match status" value="1"/>
</dbReference>
<keyword evidence="5" id="KW-1133">Transmembrane helix</keyword>
<dbReference type="InterPro" id="IPR013783">
    <property type="entry name" value="Ig-like_fold"/>
</dbReference>
<dbReference type="Gene3D" id="2.60.40.10">
    <property type="entry name" value="Immunoglobulins"/>
    <property type="match status" value="4"/>
</dbReference>
<evidence type="ECO:0000256" key="3">
    <source>
        <dbReference type="ARBA" id="ARBA00022729"/>
    </source>
</evidence>
<dbReference type="AlphaFoldDB" id="A0A0R2AYM1"/>
<feature type="chain" id="PRO_5039594180" description="VWFA domain-containing protein" evidence="6">
    <location>
        <begin position="33"/>
        <end position="1089"/>
    </location>
</feature>
<dbReference type="Pfam" id="PF00092">
    <property type="entry name" value="VWA"/>
    <property type="match status" value="1"/>
</dbReference>
<dbReference type="SUPFAM" id="SSF49478">
    <property type="entry name" value="Cna protein B-type domain"/>
    <property type="match status" value="3"/>
</dbReference>
<dbReference type="SUPFAM" id="SSF53300">
    <property type="entry name" value="vWA-like"/>
    <property type="match status" value="1"/>
</dbReference>